<evidence type="ECO:0000256" key="3">
    <source>
        <dbReference type="ARBA" id="ARBA00022759"/>
    </source>
</evidence>
<dbReference type="PANTHER" id="PTHR30636">
    <property type="entry name" value="UPF0701 PROTEIN YICC"/>
    <property type="match status" value="1"/>
</dbReference>
<dbReference type="InterPro" id="IPR013551">
    <property type="entry name" value="YicC-like_C"/>
</dbReference>
<proteinExistence type="inferred from homology"/>
<evidence type="ECO:0000256" key="2">
    <source>
        <dbReference type="ARBA" id="ARBA00022722"/>
    </source>
</evidence>
<dbReference type="STRING" id="395965.Msil_0989"/>
<evidence type="ECO:0000259" key="7">
    <source>
        <dbReference type="Pfam" id="PF08340"/>
    </source>
</evidence>
<organism evidence="8 9">
    <name type="scientific">Methylocella silvestris (strain DSM 15510 / CIP 108128 / LMG 27833 / NCIMB 13906 / BL2)</name>
    <dbReference type="NCBI Taxonomy" id="395965"/>
    <lineage>
        <taxon>Bacteria</taxon>
        <taxon>Pseudomonadati</taxon>
        <taxon>Pseudomonadota</taxon>
        <taxon>Alphaproteobacteria</taxon>
        <taxon>Hyphomicrobiales</taxon>
        <taxon>Beijerinckiaceae</taxon>
        <taxon>Methylocella</taxon>
    </lineage>
</organism>
<gene>
    <name evidence="8" type="ordered locus">Msil_0989</name>
</gene>
<dbReference type="EMBL" id="CP001280">
    <property type="protein sequence ID" value="ACK49958.1"/>
    <property type="molecule type" value="Genomic_DNA"/>
</dbReference>
<name>B8EK11_METSB</name>
<dbReference type="NCBIfam" id="TIGR00255">
    <property type="entry name" value="YicC/YloC family endoribonuclease"/>
    <property type="match status" value="1"/>
</dbReference>
<dbReference type="AlphaFoldDB" id="B8EK11"/>
<dbReference type="Pfam" id="PF03755">
    <property type="entry name" value="YicC-like_N"/>
    <property type="match status" value="1"/>
</dbReference>
<dbReference type="OrthoDB" id="9771229at2"/>
<dbReference type="HOGENOM" id="CLU_076609_0_1_5"/>
<evidence type="ECO:0000313" key="9">
    <source>
        <dbReference type="Proteomes" id="UP000002257"/>
    </source>
</evidence>
<sequence length="294" mass="31371">MTIASMTGFARIAGGAGAYSWAFELKSVNAKGFDLRLRLPQGFDPIEPDARRRLGEKLHRGTVYATLSVKREAESPEIRINQDLLGKLLAAVQGLDLPAGVAPARLDGLLALRGVVETVDALETEAALNEARAGALKNLDDALDALVAMRRAEGAALGKTLEARLARIALLTREADACPGRQPAAISARLRQAVEALCENTSLDLNRLHQEAAILAAKGDIREELDRLTTHAAAAGALIAAGGPIGRKLDFLAQEMSREANTLSAKSNDAALTAIGMELRIEIEQFREQVQNVE</sequence>
<evidence type="ECO:0000313" key="8">
    <source>
        <dbReference type="EMBL" id="ACK49958.1"/>
    </source>
</evidence>
<accession>B8EK11</accession>
<dbReference type="eggNOG" id="COG1561">
    <property type="taxonomic scope" value="Bacteria"/>
</dbReference>
<dbReference type="InterPro" id="IPR013527">
    <property type="entry name" value="YicC-like_N"/>
</dbReference>
<evidence type="ECO:0000256" key="5">
    <source>
        <dbReference type="ARBA" id="ARBA00035648"/>
    </source>
</evidence>
<comment type="similarity">
    <text evidence="5">Belongs to the YicC/YloC family.</text>
</comment>
<dbReference type="InterPro" id="IPR005229">
    <property type="entry name" value="YicC/YloC-like"/>
</dbReference>
<keyword evidence="3" id="KW-0255">Endonuclease</keyword>
<dbReference type="PANTHER" id="PTHR30636:SF3">
    <property type="entry name" value="UPF0701 PROTEIN YICC"/>
    <property type="match status" value="1"/>
</dbReference>
<comment type="cofactor">
    <cofactor evidence="1">
        <name>a divalent metal cation</name>
        <dbReference type="ChEBI" id="CHEBI:60240"/>
    </cofactor>
</comment>
<evidence type="ECO:0000256" key="4">
    <source>
        <dbReference type="ARBA" id="ARBA00022801"/>
    </source>
</evidence>
<keyword evidence="2" id="KW-0540">Nuclease</keyword>
<dbReference type="Proteomes" id="UP000002257">
    <property type="component" value="Chromosome"/>
</dbReference>
<evidence type="ECO:0000259" key="6">
    <source>
        <dbReference type="Pfam" id="PF03755"/>
    </source>
</evidence>
<evidence type="ECO:0000256" key="1">
    <source>
        <dbReference type="ARBA" id="ARBA00001968"/>
    </source>
</evidence>
<protein>
    <submittedName>
        <fullName evidence="8">YicC domain protein</fullName>
    </submittedName>
</protein>
<feature type="domain" description="Endoribonuclease YicC-like C-terminal" evidence="7">
    <location>
        <begin position="183"/>
        <end position="294"/>
    </location>
</feature>
<feature type="domain" description="Endoribonuclease YicC-like N-terminal" evidence="6">
    <location>
        <begin position="3"/>
        <end position="158"/>
    </location>
</feature>
<reference evidence="8 9" key="1">
    <citation type="journal article" date="2010" name="J. Bacteriol.">
        <title>Complete genome sequence of the aerobic facultative methanotroph Methylocella silvestris BL2.</title>
        <authorList>
            <person name="Chen Y."/>
            <person name="Crombie A."/>
            <person name="Rahman M.T."/>
            <person name="Dedysh S.N."/>
            <person name="Liesack W."/>
            <person name="Stott M.B."/>
            <person name="Alam M."/>
            <person name="Theisen A.R."/>
            <person name="Murrell J.C."/>
            <person name="Dunfield P.F."/>
        </authorList>
    </citation>
    <scope>NUCLEOTIDE SEQUENCE [LARGE SCALE GENOMIC DNA]</scope>
    <source>
        <strain evidence="9">DSM 15510 / CIP 108128 / LMG 27833 / NCIMB 13906 / BL2</strain>
    </source>
</reference>
<keyword evidence="4" id="KW-0378">Hydrolase</keyword>
<dbReference type="KEGG" id="msl:Msil_0989"/>
<dbReference type="GO" id="GO:0004521">
    <property type="term" value="F:RNA endonuclease activity"/>
    <property type="evidence" value="ECO:0007669"/>
    <property type="project" value="InterPro"/>
</dbReference>
<dbReference type="Pfam" id="PF08340">
    <property type="entry name" value="YicC-like_C"/>
    <property type="match status" value="1"/>
</dbReference>
<dbReference type="GO" id="GO:0016787">
    <property type="term" value="F:hydrolase activity"/>
    <property type="evidence" value="ECO:0007669"/>
    <property type="project" value="UniProtKB-KW"/>
</dbReference>
<keyword evidence="9" id="KW-1185">Reference proteome</keyword>
<dbReference type="RefSeq" id="WP_012590028.1">
    <property type="nucleotide sequence ID" value="NC_011666.1"/>
</dbReference>